<dbReference type="SUPFAM" id="SSF144122">
    <property type="entry name" value="Tim10-like"/>
    <property type="match status" value="1"/>
</dbReference>
<evidence type="ECO:0000256" key="7">
    <source>
        <dbReference type="ARBA" id="ARBA00023128"/>
    </source>
</evidence>
<keyword evidence="9" id="KW-0143">Chaperone</keyword>
<dbReference type="Gene3D" id="1.10.287.810">
    <property type="entry name" value="Mitochondrial import inner membrane translocase subunit tim13 like domains"/>
    <property type="match status" value="1"/>
</dbReference>
<keyword evidence="2 9" id="KW-0813">Transport</keyword>
<comment type="subcellular location">
    <subcellularLocation>
        <location evidence="9">Mitochondrion inner membrane</location>
        <topology evidence="9">Peripheral membrane protein</topology>
        <orientation evidence="9">Intermembrane side</orientation>
    </subcellularLocation>
</comment>
<accession>A0A7S4J672</accession>
<evidence type="ECO:0000259" key="11">
    <source>
        <dbReference type="Pfam" id="PF02953"/>
    </source>
</evidence>
<evidence type="ECO:0000256" key="3">
    <source>
        <dbReference type="ARBA" id="ARBA00022723"/>
    </source>
</evidence>
<organism evidence="12">
    <name type="scientific">Odontella aurita</name>
    <dbReference type="NCBI Taxonomy" id="265563"/>
    <lineage>
        <taxon>Eukaryota</taxon>
        <taxon>Sar</taxon>
        <taxon>Stramenopiles</taxon>
        <taxon>Ochrophyta</taxon>
        <taxon>Bacillariophyta</taxon>
        <taxon>Mediophyceae</taxon>
        <taxon>Biddulphiophycidae</taxon>
        <taxon>Eupodiscales</taxon>
        <taxon>Odontellaceae</taxon>
        <taxon>Odontella</taxon>
    </lineage>
</organism>
<evidence type="ECO:0000256" key="1">
    <source>
        <dbReference type="ARBA" id="ARBA00006720"/>
    </source>
</evidence>
<dbReference type="InterPro" id="IPR004217">
    <property type="entry name" value="Tim10-like"/>
</dbReference>
<protein>
    <recommendedName>
        <fullName evidence="9">Mitochondrial import inner membrane translocase subunit</fullName>
    </recommendedName>
</protein>
<comment type="subunit">
    <text evidence="9">Heterohexamer.</text>
</comment>
<feature type="chain" id="PRO_5031427522" description="Mitochondrial import inner membrane translocase subunit" evidence="10">
    <location>
        <begin position="19"/>
        <end position="134"/>
    </location>
</feature>
<keyword evidence="10" id="KW-0732">Signal</keyword>
<comment type="similarity">
    <text evidence="1 9">Belongs to the small Tim family.</text>
</comment>
<feature type="domain" description="Tim10-like" evidence="11">
    <location>
        <begin position="39"/>
        <end position="99"/>
    </location>
</feature>
<keyword evidence="4" id="KW-0862">Zinc</keyword>
<proteinExistence type="inferred from homology"/>
<keyword evidence="9" id="KW-0472">Membrane</keyword>
<dbReference type="EMBL" id="HBKQ01033025">
    <property type="protein sequence ID" value="CAE2253410.1"/>
    <property type="molecule type" value="Transcribed_RNA"/>
</dbReference>
<comment type="function">
    <text evidence="9">Mitochondrial intermembrane chaperone that participates in the import and insertion of some multi-pass transmembrane proteins into the mitochondrial inner membrane. Also required for the transfer of beta-barrel precursors from the TOM complex to the sorting and assembly machinery (SAM complex) of the outer membrane. Acts as a chaperone-like protein that protects the hydrophobic precursors from aggregation and guide them through the mitochondrial intermembrane space.</text>
</comment>
<evidence type="ECO:0000256" key="5">
    <source>
        <dbReference type="ARBA" id="ARBA00022927"/>
    </source>
</evidence>
<keyword evidence="9" id="KW-0999">Mitochondrion inner membrane</keyword>
<evidence type="ECO:0000256" key="10">
    <source>
        <dbReference type="SAM" id="SignalP"/>
    </source>
</evidence>
<dbReference type="AlphaFoldDB" id="A0A7S4J672"/>
<dbReference type="GO" id="GO:0015031">
    <property type="term" value="P:protein transport"/>
    <property type="evidence" value="ECO:0007669"/>
    <property type="project" value="UniProtKB-KW"/>
</dbReference>
<name>A0A7S4J672_9STRA</name>
<sequence length="134" mass="14202">MIHVHVGLYLCWQPGAMALLRVARSVPVGGFSFRASAVHSTAELEMYTDLFSRISSTCFSKCASRRHKDQDLALGEMACTDRCTGKFMEAMEKVGVVLQKANEAQASQQKAMGDMQAAWAGGGAGGAPGMGGGR</sequence>
<reference evidence="12" key="1">
    <citation type="submission" date="2021-01" db="EMBL/GenBank/DDBJ databases">
        <authorList>
            <person name="Corre E."/>
            <person name="Pelletier E."/>
            <person name="Niang G."/>
            <person name="Scheremetjew M."/>
            <person name="Finn R."/>
            <person name="Kale V."/>
            <person name="Holt S."/>
            <person name="Cochrane G."/>
            <person name="Meng A."/>
            <person name="Brown T."/>
            <person name="Cohen L."/>
        </authorList>
    </citation>
    <scope>NUCLEOTIDE SEQUENCE</scope>
    <source>
        <strain evidence="12">Isolate 1302-5</strain>
    </source>
</reference>
<keyword evidence="5 9" id="KW-0653">Protein transport</keyword>
<dbReference type="InterPro" id="IPR035427">
    <property type="entry name" value="Tim10-like_dom_sf"/>
</dbReference>
<dbReference type="PANTHER" id="PTHR11038">
    <property type="entry name" value="MITOCHONDRIAL IMPORT INNER MEMBRANE TRANSLOCASE SUBUNIT TIM10"/>
    <property type="match status" value="1"/>
</dbReference>
<evidence type="ECO:0000256" key="4">
    <source>
        <dbReference type="ARBA" id="ARBA00022833"/>
    </source>
</evidence>
<keyword evidence="7 9" id="KW-0496">Mitochondrion</keyword>
<keyword evidence="8 9" id="KW-1015">Disulfide bond</keyword>
<evidence type="ECO:0000256" key="6">
    <source>
        <dbReference type="ARBA" id="ARBA00023010"/>
    </source>
</evidence>
<evidence type="ECO:0000256" key="8">
    <source>
        <dbReference type="ARBA" id="ARBA00023157"/>
    </source>
</evidence>
<dbReference type="GO" id="GO:0045039">
    <property type="term" value="P:protein insertion into mitochondrial inner membrane"/>
    <property type="evidence" value="ECO:0007669"/>
    <property type="project" value="TreeGrafter"/>
</dbReference>
<comment type="domain">
    <text evidence="9">The twin CX3C motif contains 4 conserved Cys residues that form 2 disulfide bonds in the mitochondrial intermembrane space.</text>
</comment>
<evidence type="ECO:0000313" key="12">
    <source>
        <dbReference type="EMBL" id="CAE2253410.1"/>
    </source>
</evidence>
<keyword evidence="3" id="KW-0479">Metal-binding</keyword>
<dbReference type="GO" id="GO:0046872">
    <property type="term" value="F:metal ion binding"/>
    <property type="evidence" value="ECO:0007669"/>
    <property type="project" value="UniProtKB-KW"/>
</dbReference>
<gene>
    <name evidence="12" type="ORF">OAUR00152_LOCUS22567</name>
</gene>
<dbReference type="PANTHER" id="PTHR11038:SF16">
    <property type="entry name" value="MITOCHONDRIAL IMPORT INNER MEMBRANE TRANSLOCASE SUBUNIT TIM10"/>
    <property type="match status" value="1"/>
</dbReference>
<dbReference type="Pfam" id="PF02953">
    <property type="entry name" value="zf-Tim10_DDP"/>
    <property type="match status" value="1"/>
</dbReference>
<feature type="signal peptide" evidence="10">
    <location>
        <begin position="1"/>
        <end position="18"/>
    </location>
</feature>
<evidence type="ECO:0000256" key="9">
    <source>
        <dbReference type="RuleBase" id="RU367043"/>
    </source>
</evidence>
<dbReference type="GO" id="GO:0005743">
    <property type="term" value="C:mitochondrial inner membrane"/>
    <property type="evidence" value="ECO:0007669"/>
    <property type="project" value="UniProtKB-SubCell"/>
</dbReference>
<keyword evidence="6 9" id="KW-0811">Translocation</keyword>
<evidence type="ECO:0000256" key="2">
    <source>
        <dbReference type="ARBA" id="ARBA00022448"/>
    </source>
</evidence>